<feature type="transmembrane region" description="Helical" evidence="1">
    <location>
        <begin position="100"/>
        <end position="120"/>
    </location>
</feature>
<evidence type="ECO:0000313" key="2">
    <source>
        <dbReference type="EMBL" id="MBB1152713.1"/>
    </source>
</evidence>
<dbReference type="Proteomes" id="UP000526734">
    <property type="component" value="Unassembled WGS sequence"/>
</dbReference>
<keyword evidence="1" id="KW-0812">Transmembrane</keyword>
<evidence type="ECO:0000256" key="1">
    <source>
        <dbReference type="SAM" id="Phobius"/>
    </source>
</evidence>
<accession>A0A7W3Z9J9</accession>
<dbReference type="AlphaFoldDB" id="A0A7W3Z9J9"/>
<proteinExistence type="predicted"/>
<keyword evidence="1" id="KW-1133">Transmembrane helix</keyword>
<dbReference type="RefSeq" id="WP_182889895.1">
    <property type="nucleotide sequence ID" value="NZ_JACGZW010000002.1"/>
</dbReference>
<gene>
    <name evidence="2" type="ORF">H4281_06195</name>
</gene>
<evidence type="ECO:0000313" key="3">
    <source>
        <dbReference type="Proteomes" id="UP000526734"/>
    </source>
</evidence>
<protein>
    <recommendedName>
        <fullName evidence="4">Tetratricopeptide repeat protein</fullName>
    </recommendedName>
</protein>
<organism evidence="2 3">
    <name type="scientific">Amycolatopsis dendrobii</name>
    <dbReference type="NCBI Taxonomy" id="2760662"/>
    <lineage>
        <taxon>Bacteria</taxon>
        <taxon>Bacillati</taxon>
        <taxon>Actinomycetota</taxon>
        <taxon>Actinomycetes</taxon>
        <taxon>Pseudonocardiales</taxon>
        <taxon>Pseudonocardiaceae</taxon>
        <taxon>Amycolatopsis</taxon>
    </lineage>
</organism>
<comment type="caution">
    <text evidence="2">The sequence shown here is derived from an EMBL/GenBank/DDBJ whole genome shotgun (WGS) entry which is preliminary data.</text>
</comment>
<name>A0A7W3Z9J9_9PSEU</name>
<evidence type="ECO:0008006" key="4">
    <source>
        <dbReference type="Google" id="ProtNLM"/>
    </source>
</evidence>
<dbReference type="EMBL" id="JACGZW010000002">
    <property type="protein sequence ID" value="MBB1152713.1"/>
    <property type="molecule type" value="Genomic_DNA"/>
</dbReference>
<keyword evidence="3" id="KW-1185">Reference proteome</keyword>
<sequence length="291" mass="29706">MTGLSQALERELVLAEGADLARRGDYEAAVALLEPDSAGDPARLDLLARVHAQSGDLAAADAAWAAVLALQPGNSAAEAGRQVIAKVHSGRLCRRPVRRYLLTASAVAVIGGAIAGGMVLTTRQSPPPPVVTVAKSDDGLRAELDRLHGEESRDATAAKERQEKLKRLAKTLAAPGVSAKVVSDSVTVSFDRNLFSPNATTPNEVGRTTLTGWAQVLKGQSIRVTVIGYGVAVPGGPASGGSTVSLARASSAARVLAAESGLPLTAFAVASADQGASPARTVTLEVRPTGA</sequence>
<dbReference type="Gene3D" id="3.30.1330.60">
    <property type="entry name" value="OmpA-like domain"/>
    <property type="match status" value="1"/>
</dbReference>
<dbReference type="InterPro" id="IPR036737">
    <property type="entry name" value="OmpA-like_sf"/>
</dbReference>
<reference evidence="2 3" key="1">
    <citation type="submission" date="2020-08" db="EMBL/GenBank/DDBJ databases">
        <title>Amycolatopsis sp. nov. DR6-1 isolated from Dendrobium heterocarpum.</title>
        <authorList>
            <person name="Tedsree N."/>
            <person name="Kuncharoen N."/>
            <person name="Likhitwitayawuid K."/>
            <person name="Tanasupawat S."/>
        </authorList>
    </citation>
    <scope>NUCLEOTIDE SEQUENCE [LARGE SCALE GENOMIC DNA]</scope>
    <source>
        <strain evidence="2 3">DR6-1</strain>
    </source>
</reference>
<keyword evidence="1" id="KW-0472">Membrane</keyword>